<feature type="compositionally biased region" description="Low complexity" evidence="5">
    <location>
        <begin position="53"/>
        <end position="75"/>
    </location>
</feature>
<evidence type="ECO:0000256" key="5">
    <source>
        <dbReference type="SAM" id="MobiDB-lite"/>
    </source>
</evidence>
<dbReference type="InterPro" id="IPR008952">
    <property type="entry name" value="Tetraspanin_EC2_sf"/>
</dbReference>
<name>A0AA36MAA6_CYLNA</name>
<keyword evidence="3 6" id="KW-1133">Transmembrane helix</keyword>
<evidence type="ECO:0000256" key="2">
    <source>
        <dbReference type="ARBA" id="ARBA00022692"/>
    </source>
</evidence>
<evidence type="ECO:0000313" key="8">
    <source>
        <dbReference type="Proteomes" id="UP001176961"/>
    </source>
</evidence>
<evidence type="ECO:0000256" key="1">
    <source>
        <dbReference type="ARBA" id="ARBA00004141"/>
    </source>
</evidence>
<keyword evidence="8" id="KW-1185">Reference proteome</keyword>
<feature type="region of interest" description="Disordered" evidence="5">
    <location>
        <begin position="46"/>
        <end position="83"/>
    </location>
</feature>
<dbReference type="Pfam" id="PF00335">
    <property type="entry name" value="Tetraspanin"/>
    <property type="match status" value="1"/>
</dbReference>
<dbReference type="SUPFAM" id="SSF48652">
    <property type="entry name" value="Tetraspanin"/>
    <property type="match status" value="1"/>
</dbReference>
<evidence type="ECO:0008006" key="9">
    <source>
        <dbReference type="Google" id="ProtNLM"/>
    </source>
</evidence>
<dbReference type="EMBL" id="CATQJL010000316">
    <property type="protein sequence ID" value="CAJ0605389.1"/>
    <property type="molecule type" value="Genomic_DNA"/>
</dbReference>
<organism evidence="7 8">
    <name type="scientific">Cylicocyclus nassatus</name>
    <name type="common">Nematode worm</name>
    <dbReference type="NCBI Taxonomy" id="53992"/>
    <lineage>
        <taxon>Eukaryota</taxon>
        <taxon>Metazoa</taxon>
        <taxon>Ecdysozoa</taxon>
        <taxon>Nematoda</taxon>
        <taxon>Chromadorea</taxon>
        <taxon>Rhabditida</taxon>
        <taxon>Rhabditina</taxon>
        <taxon>Rhabditomorpha</taxon>
        <taxon>Strongyloidea</taxon>
        <taxon>Strongylidae</taxon>
        <taxon>Cylicocyclus</taxon>
    </lineage>
</organism>
<dbReference type="GO" id="GO:0016020">
    <property type="term" value="C:membrane"/>
    <property type="evidence" value="ECO:0007669"/>
    <property type="project" value="UniProtKB-SubCell"/>
</dbReference>
<proteinExistence type="predicted"/>
<feature type="region of interest" description="Disordered" evidence="5">
    <location>
        <begin position="1"/>
        <end position="33"/>
    </location>
</feature>
<reference evidence="7" key="1">
    <citation type="submission" date="2023-07" db="EMBL/GenBank/DDBJ databases">
        <authorList>
            <consortium name="CYATHOMIX"/>
        </authorList>
    </citation>
    <scope>NUCLEOTIDE SEQUENCE</scope>
    <source>
        <strain evidence="7">N/A</strain>
    </source>
</reference>
<dbReference type="AlphaFoldDB" id="A0AA36MAA6"/>
<dbReference type="Proteomes" id="UP001176961">
    <property type="component" value="Unassembled WGS sequence"/>
</dbReference>
<feature type="compositionally biased region" description="Polar residues" evidence="5">
    <location>
        <begin position="1"/>
        <end position="14"/>
    </location>
</feature>
<comment type="caution">
    <text evidence="7">The sequence shown here is derived from an EMBL/GenBank/DDBJ whole genome shotgun (WGS) entry which is preliminary data.</text>
</comment>
<evidence type="ECO:0000256" key="4">
    <source>
        <dbReference type="ARBA" id="ARBA00023136"/>
    </source>
</evidence>
<feature type="transmembrane region" description="Helical" evidence="6">
    <location>
        <begin position="183"/>
        <end position="208"/>
    </location>
</feature>
<accession>A0AA36MAA6</accession>
<sequence>MSQLQPVPRSQSAPPFSRINPMPPLNQPVPNLNDLFYPPPMAAVPNPTPLLPSQPTAATSPSPFSPQPVAASSGKSEGKSSKMSKRKRVEFIPPVEYIDVSGVFIRFVQLLIMCELAFFLYVTASSLVQIHIYIDFLKALTPHIMYAVTVTPLSIVLAVVFSYRSIQGLFAVNFTTAAEPVRALYGLIALICSRLVYGGVIVAAGFVLNNEIASKATKDSLAKNVAHLIHYATKDPEYMEEINRIQQNFQCCGVSTNIDVGNATYTSSDHPWNMWFATYSLDETYPNTIRELYSLPWSCCNMTANVKCEHIGISRYLRTFETPTDFSDVEAALEVEELKWNPTNFDHYLSRNKIAEATLYSSDCSEKMFERLAEEADKSGSSFSPVNVGLLPNDFAGADSTPDSNYLLIYQYI</sequence>
<keyword evidence="2 6" id="KW-0812">Transmembrane</keyword>
<gene>
    <name evidence="7" type="ORF">CYNAS_LOCUS17372</name>
</gene>
<comment type="subcellular location">
    <subcellularLocation>
        <location evidence="1">Membrane</location>
        <topology evidence="1">Multi-pass membrane protein</topology>
    </subcellularLocation>
</comment>
<feature type="transmembrane region" description="Helical" evidence="6">
    <location>
        <begin position="118"/>
        <end position="137"/>
    </location>
</feature>
<feature type="transmembrane region" description="Helical" evidence="6">
    <location>
        <begin position="144"/>
        <end position="163"/>
    </location>
</feature>
<evidence type="ECO:0000313" key="7">
    <source>
        <dbReference type="EMBL" id="CAJ0605389.1"/>
    </source>
</evidence>
<evidence type="ECO:0000256" key="6">
    <source>
        <dbReference type="SAM" id="Phobius"/>
    </source>
</evidence>
<protein>
    <recommendedName>
        <fullName evidence="9">Tetraspanin</fullName>
    </recommendedName>
</protein>
<dbReference type="Gene3D" id="1.10.1450.10">
    <property type="entry name" value="Tetraspanin"/>
    <property type="match status" value="1"/>
</dbReference>
<evidence type="ECO:0000256" key="3">
    <source>
        <dbReference type="ARBA" id="ARBA00022989"/>
    </source>
</evidence>
<keyword evidence="4 6" id="KW-0472">Membrane</keyword>
<dbReference type="InterPro" id="IPR018499">
    <property type="entry name" value="Tetraspanin/Peripherin"/>
</dbReference>